<dbReference type="Gene3D" id="3.30.1330.40">
    <property type="entry name" value="RutC-like"/>
    <property type="match status" value="1"/>
</dbReference>
<name>A0A1S7U5D4_9HYPH</name>
<dbReference type="RefSeq" id="WP_080853658.1">
    <property type="nucleotide sequence ID" value="NZ_LT009776.1"/>
</dbReference>
<comment type="caution">
    <text evidence="1">The sequence shown here is derived from an EMBL/GenBank/DDBJ whole genome shotgun (WGS) entry which is preliminary data.</text>
</comment>
<accession>A0A1S7U5D4</accession>
<dbReference type="PANTHER" id="PTHR11803">
    <property type="entry name" value="2-IMINOBUTANOATE/2-IMINOPROPANOATE DEAMINASE RIDA"/>
    <property type="match status" value="1"/>
</dbReference>
<dbReference type="EMBL" id="FCNP01000042">
    <property type="protein sequence ID" value="CVI61982.1"/>
    <property type="molecule type" value="Genomic_DNA"/>
</dbReference>
<dbReference type="InterPro" id="IPR035959">
    <property type="entry name" value="RutC-like_sf"/>
</dbReference>
<protein>
    <submittedName>
        <fullName evidence="1">Translation initiation inhibitor, yjgF family</fullName>
    </submittedName>
</protein>
<dbReference type="GO" id="GO:0005829">
    <property type="term" value="C:cytosol"/>
    <property type="evidence" value="ECO:0007669"/>
    <property type="project" value="TreeGrafter"/>
</dbReference>
<sequence length="134" mass="14333">MTDMAKREILEVPVVSEAIRRLGAPTSALVRSGNIVATCGMPPVDLETGDIVRGDIAAQTRASLEALRVTLATAGATFEDVIKTTVYVTDAALMGTVNDIYREYFAAGFPARTSATIKPWSLPFDIEIECLAVL</sequence>
<dbReference type="AlphaFoldDB" id="A0A1S7U5D4"/>
<evidence type="ECO:0000313" key="1">
    <source>
        <dbReference type="EMBL" id="CVI61982.1"/>
    </source>
</evidence>
<dbReference type="Pfam" id="PF01042">
    <property type="entry name" value="Ribonuc_L-PSP"/>
    <property type="match status" value="1"/>
</dbReference>
<dbReference type="CDD" id="cd00448">
    <property type="entry name" value="YjgF_YER057c_UK114_family"/>
    <property type="match status" value="1"/>
</dbReference>
<dbReference type="PANTHER" id="PTHR11803:SF39">
    <property type="entry name" value="2-IMINOBUTANOATE_2-IMINOPROPANOATE DEAMINASE"/>
    <property type="match status" value="1"/>
</dbReference>
<keyword evidence="2" id="KW-1185">Reference proteome</keyword>
<dbReference type="GO" id="GO:0019239">
    <property type="term" value="F:deaminase activity"/>
    <property type="evidence" value="ECO:0007669"/>
    <property type="project" value="TreeGrafter"/>
</dbReference>
<evidence type="ECO:0000313" key="2">
    <source>
        <dbReference type="Proteomes" id="UP000192140"/>
    </source>
</evidence>
<dbReference type="Proteomes" id="UP000192140">
    <property type="component" value="Unassembled WGS sequence"/>
</dbReference>
<reference evidence="1" key="1">
    <citation type="submission" date="2016-01" db="EMBL/GenBank/DDBJ databases">
        <authorList>
            <person name="Regsiter A."/>
            <person name="william w."/>
        </authorList>
    </citation>
    <scope>NUCLEOTIDE SEQUENCE</scope>
    <source>
        <strain evidence="1">NCPPB 1641</strain>
    </source>
</reference>
<gene>
    <name evidence="1" type="ORF">AGR7A_Lc40042</name>
</gene>
<dbReference type="SUPFAM" id="SSF55298">
    <property type="entry name" value="YjgF-like"/>
    <property type="match status" value="1"/>
</dbReference>
<dbReference type="InterPro" id="IPR006175">
    <property type="entry name" value="YjgF/YER057c/UK114"/>
</dbReference>
<organism evidence="1 2">
    <name type="scientific">Agrobacterium deltaense NCPPB 1641</name>
    <dbReference type="NCBI Taxonomy" id="1183425"/>
    <lineage>
        <taxon>Bacteria</taxon>
        <taxon>Pseudomonadati</taxon>
        <taxon>Pseudomonadota</taxon>
        <taxon>Alphaproteobacteria</taxon>
        <taxon>Hyphomicrobiales</taxon>
        <taxon>Rhizobiaceae</taxon>
        <taxon>Rhizobium/Agrobacterium group</taxon>
        <taxon>Agrobacterium</taxon>
    </lineage>
</organism>
<proteinExistence type="predicted"/>